<accession>E8TK49</accession>
<evidence type="ECO:0008006" key="4">
    <source>
        <dbReference type="Google" id="ProtNLM"/>
    </source>
</evidence>
<feature type="transmembrane region" description="Helical" evidence="1">
    <location>
        <begin position="124"/>
        <end position="148"/>
    </location>
</feature>
<dbReference type="HOGENOM" id="CLU_116250_1_0_5"/>
<feature type="transmembrane region" description="Helical" evidence="1">
    <location>
        <begin position="92"/>
        <end position="112"/>
    </location>
</feature>
<protein>
    <recommendedName>
        <fullName evidence="4">DUF2214 domain-containing protein</fullName>
    </recommendedName>
</protein>
<feature type="transmembrane region" description="Helical" evidence="1">
    <location>
        <begin position="21"/>
        <end position="47"/>
    </location>
</feature>
<dbReference type="RefSeq" id="WP_013530106.1">
    <property type="nucleotide sequence ID" value="NC_014923.1"/>
</dbReference>
<evidence type="ECO:0000313" key="2">
    <source>
        <dbReference type="EMBL" id="ADV11421.1"/>
    </source>
</evidence>
<dbReference type="Proteomes" id="UP000007471">
    <property type="component" value="Chromosome"/>
</dbReference>
<dbReference type="AlphaFoldDB" id="E8TK49"/>
<keyword evidence="1" id="KW-0472">Membrane</keyword>
<dbReference type="PATRIC" id="fig|765698.3.peg.2742"/>
<gene>
    <name evidence="2" type="ordered locus">Mesci_2272</name>
</gene>
<feature type="transmembrane region" description="Helical" evidence="1">
    <location>
        <begin position="68"/>
        <end position="86"/>
    </location>
</feature>
<dbReference type="STRING" id="765698.Mesci_2272"/>
<sequence length="151" mass="16166">MTDFFAGIEQLALARWLKASFIAYPIVNALHIMSIGALLTSVVLMDLRICGAFRSLPQAAFVALLRRIALSAFAGALVTGSLLFSVKAGTYAAMPVFLAKMALILLAGVNFFTFLRFARGGDELAGSTILAVLSILLWTSVLFAGRFIGFL</sequence>
<keyword evidence="1" id="KW-1133">Transmembrane helix</keyword>
<dbReference type="KEGG" id="mci:Mesci_2272"/>
<evidence type="ECO:0000256" key="1">
    <source>
        <dbReference type="SAM" id="Phobius"/>
    </source>
</evidence>
<evidence type="ECO:0000313" key="3">
    <source>
        <dbReference type="Proteomes" id="UP000007471"/>
    </source>
</evidence>
<organism evidence="2 3">
    <name type="scientific">Mesorhizobium ciceri biovar biserrulae (strain HAMBI 2942 / LMG 23838 / WSM1271)</name>
    <dbReference type="NCBI Taxonomy" id="765698"/>
    <lineage>
        <taxon>Bacteria</taxon>
        <taxon>Pseudomonadati</taxon>
        <taxon>Pseudomonadota</taxon>
        <taxon>Alphaproteobacteria</taxon>
        <taxon>Hyphomicrobiales</taxon>
        <taxon>Phyllobacteriaceae</taxon>
        <taxon>Mesorhizobium</taxon>
    </lineage>
</organism>
<keyword evidence="1" id="KW-0812">Transmembrane</keyword>
<name>E8TK49_MESCW</name>
<dbReference type="eggNOG" id="ENOG5032YK1">
    <property type="taxonomic scope" value="Bacteria"/>
</dbReference>
<dbReference type="OrthoDB" id="118399at2"/>
<dbReference type="EMBL" id="CP002447">
    <property type="protein sequence ID" value="ADV11421.1"/>
    <property type="molecule type" value="Genomic_DNA"/>
</dbReference>
<proteinExistence type="predicted"/>
<reference evidence="3" key="1">
    <citation type="submission" date="2011-01" db="EMBL/GenBank/DDBJ databases">
        <title>Complete sequence of chromosome of Mesorhizobium ciceri bv. biserrulae WSM1271.</title>
        <authorList>
            <person name="Lucas S."/>
            <person name="Copeland A."/>
            <person name="Lapidus A."/>
            <person name="Cheng J.-F."/>
            <person name="Goodwin L."/>
            <person name="Pitluck S."/>
            <person name="Teshima H."/>
            <person name="Detter J.C."/>
            <person name="Han C."/>
            <person name="Tapia R."/>
            <person name="Land M."/>
            <person name="Hauser L."/>
            <person name="Kyrpides N."/>
            <person name="Ivanova N."/>
            <person name="Nandasena K."/>
            <person name="Reeve W.G."/>
            <person name="Howieson J.G."/>
            <person name="O'Hara G."/>
            <person name="Tiwari R.P."/>
            <person name="Woyke T."/>
        </authorList>
    </citation>
    <scope>NUCLEOTIDE SEQUENCE [LARGE SCALE GENOMIC DNA]</scope>
    <source>
        <strain evidence="3">HAMBI 2942 / LMG 23838 / WSM1271</strain>
    </source>
</reference>